<dbReference type="Proteomes" id="UP000831701">
    <property type="component" value="Chromosome 5"/>
</dbReference>
<dbReference type="EMBL" id="CM041535">
    <property type="protein sequence ID" value="KAI3372052.1"/>
    <property type="molecule type" value="Genomic_DNA"/>
</dbReference>
<evidence type="ECO:0000313" key="2">
    <source>
        <dbReference type="Proteomes" id="UP000831701"/>
    </source>
</evidence>
<evidence type="ECO:0000313" key="1">
    <source>
        <dbReference type="EMBL" id="KAI3372052.1"/>
    </source>
</evidence>
<accession>A0ACB8WXL3</accession>
<sequence length="1666" mass="188146">MTEVCVRVAVRVRPLLPKEVLHSHRVCLRVVPGSAQVLLGSDRLFSFDHAFGPTDGQDEVYESCVRPLVESLVDGYNATVFCYGQTGSGKTYTLGEGSLDEEGGIVDRVAHDVFSLLEEKRTTGDGVEATVRVSYMELYREELRDLLELHTVHKELHIREDERGNTVVMGAKEMVVTSAEELLSVLETGNALRHTGTTGMNEHSSRSHAILTLQLTQCTHSSLKAARSSKLCLVDLAGSERAGKTGNTGTRLKESVHINTGLLALGNVIRALSDPGRNRRGNSCSSAHIPYRDAKITRLLRDSLGGTAHTLMVACVSPSHHSVAETLSVLQFATKARHIRNRPGATSSHTEVKPSPTTWDPGEARLGELEFEVQTLRELLKEKEREMEREKTSGRLAEGDSFQQPTSDTDKRVNQEEPSQYRLLAQEAAALLADISGPDPSHCFRQRLQDWQERLAAVNHAHQADDKGCSQGGGEQSNHVTILKLREELSKCKEALLTGEQLLEQKNAELRQVQKQVGKLLQESNTHLQALKEEREHTRIQTEQLVDQQLLINHLRSDLMTFRGATLEAETSGSSGKRPHSVPLIRQSCKNERQIHSSPPAYSLERVMAAFKMRGHLLLAEIEEKDEVYCPFIKQQAERKDGDKEKEVEDDICVGRIGFRRSLNRTWTGQQKKSAVKEKNTGPDQTSNGNPSVQQPQRATGTKDDDANQNHLRKARLKASLTQRRIQELTVNMRMKEELIQELDKTDKATHAVDRRGRHSADDRGADVLAKLSMQNQQVQAEVYHSLQHMRLQRAQLQSSLRQQRETSDNKELHQNGEQRARDLTVLKSSHQEESKEKLCHSSWLEEEEDRVLQKRAALQELEEELRRREEVLLRRETCLHQKNKLEIKMLRSSQALSRDLLHVSVQLESLEEQLQSNSSVKQSGGVSIEELEKERDTLKKRRDTLDAQLKENRVLTVEEEHSLLQLEEAVEVLDAALEFKNRSIQDKQKKLSMADPSSRQSAQLCDVIRKLKELSATEVSELLVKYFNKVVCLREAERHLRLRCEELELHAGEQEGVLRELEAAVQRLTLDADCRLTQQHRDHQNNIQLLLQKLKEGGSEETQAIQGRLQHLEKELFFYKSSSRQLKKKLKELLGDAVHPVDQSSHTQEHRQTNNKQIRASANEPQTGTHIPTTYTVIHAEQADKKTHNEALVRRPAHQTPYSSSSADLQTHKKTKVPEYNQIQTQSEGGRERATGRLRESSEVTPVRLCRRELRQISPGDLQSMASSAMITVPTTASRFALLQIDSDSDSDASDAGKSSTKGGRESSGKNRQGKAAGGGAAGGKAGQKKDKKKKKKEQQLSEANELRNLAFKKIPQKSCVPPPSMTLSGIASELLTPASGDHNMPSERWQQWKQRDEQMTSELYEADLEKALILSKLEYEQHKQHNNTNTSSPKSRGGKEGGGKKDKKKNQQAKDKKTVSLQDFQAEGSAEHLSKKQEDARAANVTLGNGQEERFFNKLEDDVSRIIQQEKRREQYASSQGQEVNTSTEHEPDPRAEQLKYELEKKDQEIDKLKKTISQWEGKYKEVKARNSQLLKMLQQGEMKDKAEILLQVEELLHIKEELSSQVTLLHAALEQERSKVKGLQSEQPKHQDFLLMINVQLHLSELSPDSQFVQQNVHMEDKD</sequence>
<protein>
    <submittedName>
        <fullName evidence="1">Uncharacterized protein</fullName>
    </submittedName>
</protein>
<keyword evidence="2" id="KW-1185">Reference proteome</keyword>
<comment type="caution">
    <text evidence="1">The sequence shown here is derived from an EMBL/GenBank/DDBJ whole genome shotgun (WGS) entry which is preliminary data.</text>
</comment>
<gene>
    <name evidence="1" type="ORF">L3Q82_006913</name>
</gene>
<name>A0ACB8WXL3_9TELE</name>
<reference evidence="1" key="1">
    <citation type="submission" date="2022-04" db="EMBL/GenBank/DDBJ databases">
        <title>Jade perch genome.</title>
        <authorList>
            <person name="Chao B."/>
        </authorList>
    </citation>
    <scope>NUCLEOTIDE SEQUENCE</scope>
    <source>
        <strain evidence="1">CB-2022</strain>
    </source>
</reference>
<organism evidence="1 2">
    <name type="scientific">Scortum barcoo</name>
    <name type="common">barcoo grunter</name>
    <dbReference type="NCBI Taxonomy" id="214431"/>
    <lineage>
        <taxon>Eukaryota</taxon>
        <taxon>Metazoa</taxon>
        <taxon>Chordata</taxon>
        <taxon>Craniata</taxon>
        <taxon>Vertebrata</taxon>
        <taxon>Euteleostomi</taxon>
        <taxon>Actinopterygii</taxon>
        <taxon>Neopterygii</taxon>
        <taxon>Teleostei</taxon>
        <taxon>Neoteleostei</taxon>
        <taxon>Acanthomorphata</taxon>
        <taxon>Eupercaria</taxon>
        <taxon>Centrarchiformes</taxon>
        <taxon>Terapontoidei</taxon>
        <taxon>Terapontidae</taxon>
        <taxon>Scortum</taxon>
    </lineage>
</organism>
<proteinExistence type="predicted"/>